<proteinExistence type="predicted"/>
<dbReference type="Pfam" id="PF02687">
    <property type="entry name" value="FtsX"/>
    <property type="match status" value="1"/>
</dbReference>
<keyword evidence="2" id="KW-1003">Cell membrane</keyword>
<feature type="transmembrane region" description="Helical" evidence="6">
    <location>
        <begin position="102"/>
        <end position="134"/>
    </location>
</feature>
<feature type="transmembrane region" description="Helical" evidence="6">
    <location>
        <begin position="608"/>
        <end position="631"/>
    </location>
</feature>
<dbReference type="Proteomes" id="UP000823893">
    <property type="component" value="Unassembled WGS sequence"/>
</dbReference>
<dbReference type="InterPro" id="IPR003838">
    <property type="entry name" value="ABC3_permease_C"/>
</dbReference>
<feature type="transmembrane region" description="Helical" evidence="6">
    <location>
        <begin position="665"/>
        <end position="688"/>
    </location>
</feature>
<dbReference type="EMBL" id="DWWV01000027">
    <property type="protein sequence ID" value="HJC09614.1"/>
    <property type="molecule type" value="Genomic_DNA"/>
</dbReference>
<evidence type="ECO:0000256" key="4">
    <source>
        <dbReference type="ARBA" id="ARBA00022989"/>
    </source>
</evidence>
<keyword evidence="5 6" id="KW-0472">Membrane</keyword>
<feature type="transmembrane region" description="Helical" evidence="6">
    <location>
        <begin position="306"/>
        <end position="329"/>
    </location>
</feature>
<dbReference type="AlphaFoldDB" id="A0A9D2SJK3"/>
<accession>A0A9D2SJK3</accession>
<evidence type="ECO:0000256" key="3">
    <source>
        <dbReference type="ARBA" id="ARBA00022692"/>
    </source>
</evidence>
<sequence length="735" mass="83362">MYRKFLFKNAGKSVKDYLLYLVTLTICAGLFYGFLSVSSIWYQPDLGTQYNTDILGNAMKTAICLLACILIFLIRYVNRFMLLHRQKQFGLQAVMGMERSTIAWLFFGETFLMGLLALGAGILLGGLVSQFITAMLLHAYGEPFSFSWSLYPDIAGLTILFFCGCFILVGIFNVRSIRRLKVIDMLYGERKNEEKLAESPGIQGAAALFLLCVLIMLVTGIDKMYLYMDSRLPLPAKIMYWGNILAPGVLLLGSLFWLIRKKGKPAPGLIGFFLVGTLFLLGFAASVPVMGRIYYLPLDSGTMNSYLLFLVLDIAFALWFFFYLTGTLLEKLKASRPSLRYKEENLFFFGQILSKLNTSSKTMALIAMTLTFSMCLFLMIPFLMGWARGYLESRSVFSVQMFSDYRDLELDETQKGVRKDVYAFAEEYLKEENVGTTGACTFYLYLPQREDFYQRNKYEFPVVGISLSDYNQLRKMAGEEAISLNDREFALQWQSVAQGEKRKAFAAEHQNLETDQGTLTLAKGGAYEAELGEYLYNDYTDCLYILPDTVCEGLTPVLVNSYINTAEPLPYEKALELQELFSRTYPQSEIYDIRIATLQINQSITERFVFQCCMTYGALVLLVICLTILALQQLTEAGDYAYRFQVLRNMGVESSHINRLVRRQLGFWFGLPVGAAVFGTGIFMLFITQVYRAEITAYVGMGSLMGQFGAVILLAAVLLGSYYISAWYLFHRMID</sequence>
<feature type="transmembrane region" description="Helical" evidence="6">
    <location>
        <begin position="20"/>
        <end position="42"/>
    </location>
</feature>
<evidence type="ECO:0000256" key="5">
    <source>
        <dbReference type="ARBA" id="ARBA00023136"/>
    </source>
</evidence>
<comment type="subcellular location">
    <subcellularLocation>
        <location evidence="1">Cell membrane</location>
        <topology evidence="1">Multi-pass membrane protein</topology>
    </subcellularLocation>
</comment>
<keyword evidence="3 6" id="KW-0812">Transmembrane</keyword>
<reference evidence="8" key="2">
    <citation type="submission" date="2021-04" db="EMBL/GenBank/DDBJ databases">
        <authorList>
            <person name="Gilroy R."/>
        </authorList>
    </citation>
    <scope>NUCLEOTIDE SEQUENCE</scope>
    <source>
        <strain evidence="8">ChiSxjej6B18-287</strain>
    </source>
</reference>
<feature type="transmembrane region" description="Helical" evidence="6">
    <location>
        <begin position="54"/>
        <end position="77"/>
    </location>
</feature>
<dbReference type="InterPro" id="IPR052536">
    <property type="entry name" value="ABC-4_Integral_Memb_Prot"/>
</dbReference>
<evidence type="ECO:0000313" key="8">
    <source>
        <dbReference type="EMBL" id="HJC09614.1"/>
    </source>
</evidence>
<feature type="transmembrane region" description="Helical" evidence="6">
    <location>
        <begin position="196"/>
        <end position="218"/>
    </location>
</feature>
<evidence type="ECO:0000313" key="9">
    <source>
        <dbReference type="Proteomes" id="UP000823893"/>
    </source>
</evidence>
<feature type="transmembrane region" description="Helical" evidence="6">
    <location>
        <begin position="238"/>
        <end position="259"/>
    </location>
</feature>
<organism evidence="8 9">
    <name type="scientific">Candidatus Blautia merdigallinarum</name>
    <dbReference type="NCBI Taxonomy" id="2838495"/>
    <lineage>
        <taxon>Bacteria</taxon>
        <taxon>Bacillati</taxon>
        <taxon>Bacillota</taxon>
        <taxon>Clostridia</taxon>
        <taxon>Lachnospirales</taxon>
        <taxon>Lachnospiraceae</taxon>
        <taxon>Blautia</taxon>
    </lineage>
</organism>
<protein>
    <submittedName>
        <fullName evidence="8">ABC transporter permease</fullName>
    </submittedName>
</protein>
<evidence type="ECO:0000256" key="2">
    <source>
        <dbReference type="ARBA" id="ARBA00022475"/>
    </source>
</evidence>
<gene>
    <name evidence="8" type="ORF">H9935_02225</name>
</gene>
<reference evidence="8" key="1">
    <citation type="journal article" date="2021" name="PeerJ">
        <title>Extensive microbial diversity within the chicken gut microbiome revealed by metagenomics and culture.</title>
        <authorList>
            <person name="Gilroy R."/>
            <person name="Ravi A."/>
            <person name="Getino M."/>
            <person name="Pursley I."/>
            <person name="Horton D.L."/>
            <person name="Alikhan N.F."/>
            <person name="Baker D."/>
            <person name="Gharbi K."/>
            <person name="Hall N."/>
            <person name="Watson M."/>
            <person name="Adriaenssens E.M."/>
            <person name="Foster-Nyarko E."/>
            <person name="Jarju S."/>
            <person name="Secka A."/>
            <person name="Antonio M."/>
            <person name="Oren A."/>
            <person name="Chaudhuri R.R."/>
            <person name="La Ragione R."/>
            <person name="Hildebrand F."/>
            <person name="Pallen M.J."/>
        </authorList>
    </citation>
    <scope>NUCLEOTIDE SEQUENCE</scope>
    <source>
        <strain evidence="8">ChiSxjej6B18-287</strain>
    </source>
</reference>
<name>A0A9D2SJK3_9FIRM</name>
<evidence type="ECO:0000256" key="1">
    <source>
        <dbReference type="ARBA" id="ARBA00004651"/>
    </source>
</evidence>
<feature type="transmembrane region" description="Helical" evidence="6">
    <location>
        <begin position="364"/>
        <end position="387"/>
    </location>
</feature>
<evidence type="ECO:0000259" key="7">
    <source>
        <dbReference type="Pfam" id="PF02687"/>
    </source>
</evidence>
<comment type="caution">
    <text evidence="8">The sequence shown here is derived from an EMBL/GenBank/DDBJ whole genome shotgun (WGS) entry which is preliminary data.</text>
</comment>
<evidence type="ECO:0000256" key="6">
    <source>
        <dbReference type="SAM" id="Phobius"/>
    </source>
</evidence>
<dbReference type="GO" id="GO:0005886">
    <property type="term" value="C:plasma membrane"/>
    <property type="evidence" value="ECO:0007669"/>
    <property type="project" value="UniProtKB-SubCell"/>
</dbReference>
<feature type="domain" description="ABC3 transporter permease C-terminal" evidence="7">
    <location>
        <begin position="62"/>
        <end position="180"/>
    </location>
</feature>
<dbReference type="PANTHER" id="PTHR46795">
    <property type="entry name" value="ABC TRANSPORTER PERMEASE-RELATED-RELATED"/>
    <property type="match status" value="1"/>
</dbReference>
<keyword evidence="4 6" id="KW-1133">Transmembrane helix</keyword>
<feature type="transmembrane region" description="Helical" evidence="6">
    <location>
        <begin position="154"/>
        <end position="175"/>
    </location>
</feature>
<feature type="transmembrane region" description="Helical" evidence="6">
    <location>
        <begin position="708"/>
        <end position="730"/>
    </location>
</feature>
<dbReference type="PANTHER" id="PTHR46795:SF3">
    <property type="entry name" value="ABC TRANSPORTER PERMEASE"/>
    <property type="match status" value="1"/>
</dbReference>
<feature type="transmembrane region" description="Helical" evidence="6">
    <location>
        <begin position="271"/>
        <end position="294"/>
    </location>
</feature>